<dbReference type="AlphaFoldDB" id="A0A645GJX3"/>
<sequence length="114" mass="13276">MSFTEAEERIIEEMKPFISGDFSVAHIKRVKINEMFFQDNADRWYRCKVNFVTFDEDKGVEKRTPVNMMVQATEIGEALTRLKEGMKGTLADYEVAVITETMIMDVFKYGKTEE</sequence>
<reference evidence="1" key="1">
    <citation type="submission" date="2019-08" db="EMBL/GenBank/DDBJ databases">
        <authorList>
            <person name="Kucharzyk K."/>
            <person name="Murdoch R.W."/>
            <person name="Higgins S."/>
            <person name="Loffler F."/>
        </authorList>
    </citation>
    <scope>NUCLEOTIDE SEQUENCE</scope>
</reference>
<organism evidence="1">
    <name type="scientific">bioreactor metagenome</name>
    <dbReference type="NCBI Taxonomy" id="1076179"/>
    <lineage>
        <taxon>unclassified sequences</taxon>
        <taxon>metagenomes</taxon>
        <taxon>ecological metagenomes</taxon>
    </lineage>
</organism>
<dbReference type="EMBL" id="VSSQ01076096">
    <property type="protein sequence ID" value="MPN26536.1"/>
    <property type="molecule type" value="Genomic_DNA"/>
</dbReference>
<proteinExistence type="predicted"/>
<accession>A0A645GJX3</accession>
<dbReference type="InterPro" id="IPR027848">
    <property type="entry name" value="DUF4494"/>
</dbReference>
<name>A0A645GJX3_9ZZZZ</name>
<evidence type="ECO:0000313" key="1">
    <source>
        <dbReference type="EMBL" id="MPN26536.1"/>
    </source>
</evidence>
<comment type="caution">
    <text evidence="1">The sequence shown here is derived from an EMBL/GenBank/DDBJ whole genome shotgun (WGS) entry which is preliminary data.</text>
</comment>
<protein>
    <submittedName>
        <fullName evidence="1">Uncharacterized protein</fullName>
    </submittedName>
</protein>
<dbReference type="Pfam" id="PF14902">
    <property type="entry name" value="DUF4494"/>
    <property type="match status" value="1"/>
</dbReference>
<gene>
    <name evidence="1" type="ORF">SDC9_173961</name>
</gene>